<feature type="non-terminal residue" evidence="7">
    <location>
        <position position="1"/>
    </location>
</feature>
<sequence>EMAPKVDDVISSIREALPKEIGRGKKDKDGVIQQLASYIDSIEKKPPPVQMGIGASAGLVTGYIFTKGSKATALVLGIGLITFQFCNYRGYIKLNRSKIEKDLRDIKRRVESELTGKSQFEMDANKMSSFVSSHAYLLSGFAAGALLGYALC</sequence>
<dbReference type="AlphaFoldDB" id="A0AAN4Z425"/>
<evidence type="ECO:0000256" key="6">
    <source>
        <dbReference type="SAM" id="Phobius"/>
    </source>
</evidence>
<accession>A0AAN4Z425</accession>
<dbReference type="GO" id="GO:0000422">
    <property type="term" value="P:autophagy of mitochondrion"/>
    <property type="evidence" value="ECO:0007669"/>
    <property type="project" value="TreeGrafter"/>
</dbReference>
<keyword evidence="4 6" id="KW-1133">Transmembrane helix</keyword>
<evidence type="ECO:0000256" key="2">
    <source>
        <dbReference type="ARBA" id="ARBA00009160"/>
    </source>
</evidence>
<dbReference type="GO" id="GO:0005741">
    <property type="term" value="C:mitochondrial outer membrane"/>
    <property type="evidence" value="ECO:0007669"/>
    <property type="project" value="UniProtKB-SubCell"/>
</dbReference>
<comment type="subcellular location">
    <subcellularLocation>
        <location evidence="1">Mitochondrion outer membrane</location>
        <topology evidence="1">Multi-pass membrane protein</topology>
    </subcellularLocation>
</comment>
<keyword evidence="5 6" id="KW-0472">Membrane</keyword>
<evidence type="ECO:0000256" key="3">
    <source>
        <dbReference type="ARBA" id="ARBA00022692"/>
    </source>
</evidence>
<dbReference type="Pfam" id="PF04930">
    <property type="entry name" value="FUN14"/>
    <property type="match status" value="1"/>
</dbReference>
<evidence type="ECO:0000256" key="4">
    <source>
        <dbReference type="ARBA" id="ARBA00022989"/>
    </source>
</evidence>
<dbReference type="PANTHER" id="PTHR21346">
    <property type="entry name" value="FUN14 DOMAIN CONTAINING"/>
    <property type="match status" value="1"/>
</dbReference>
<organism evidence="7 8">
    <name type="scientific">Pristionchus mayeri</name>
    <dbReference type="NCBI Taxonomy" id="1317129"/>
    <lineage>
        <taxon>Eukaryota</taxon>
        <taxon>Metazoa</taxon>
        <taxon>Ecdysozoa</taxon>
        <taxon>Nematoda</taxon>
        <taxon>Chromadorea</taxon>
        <taxon>Rhabditida</taxon>
        <taxon>Rhabditina</taxon>
        <taxon>Diplogasteromorpha</taxon>
        <taxon>Diplogasteroidea</taxon>
        <taxon>Neodiplogasteridae</taxon>
        <taxon>Pristionchus</taxon>
    </lineage>
</organism>
<comment type="similarity">
    <text evidence="2">Belongs to the FUN14 family.</text>
</comment>
<evidence type="ECO:0008006" key="9">
    <source>
        <dbReference type="Google" id="ProtNLM"/>
    </source>
</evidence>
<keyword evidence="3 6" id="KW-0812">Transmembrane</keyword>
<gene>
    <name evidence="7" type="ORF">PMAYCL1PPCAC_03796</name>
</gene>
<feature type="transmembrane region" description="Helical" evidence="6">
    <location>
        <begin position="135"/>
        <end position="151"/>
    </location>
</feature>
<dbReference type="InterPro" id="IPR007014">
    <property type="entry name" value="FUN14"/>
</dbReference>
<reference evidence="8" key="1">
    <citation type="submission" date="2022-10" db="EMBL/GenBank/DDBJ databases">
        <title>Genome assembly of Pristionchus species.</title>
        <authorList>
            <person name="Yoshida K."/>
            <person name="Sommer R.J."/>
        </authorList>
    </citation>
    <scope>NUCLEOTIDE SEQUENCE [LARGE SCALE GENOMIC DNA]</scope>
    <source>
        <strain evidence="8">RS5460</strain>
    </source>
</reference>
<keyword evidence="8" id="KW-1185">Reference proteome</keyword>
<dbReference type="Proteomes" id="UP001328107">
    <property type="component" value="Unassembled WGS sequence"/>
</dbReference>
<dbReference type="PANTHER" id="PTHR21346:SF0">
    <property type="entry name" value="RE45833P"/>
    <property type="match status" value="1"/>
</dbReference>
<proteinExistence type="inferred from homology"/>
<name>A0AAN4Z425_9BILA</name>
<evidence type="ECO:0000313" key="7">
    <source>
        <dbReference type="EMBL" id="GMR33601.1"/>
    </source>
</evidence>
<feature type="transmembrane region" description="Helical" evidence="6">
    <location>
        <begin position="71"/>
        <end position="91"/>
    </location>
</feature>
<evidence type="ECO:0000256" key="1">
    <source>
        <dbReference type="ARBA" id="ARBA00004374"/>
    </source>
</evidence>
<comment type="caution">
    <text evidence="7">The sequence shown here is derived from an EMBL/GenBank/DDBJ whole genome shotgun (WGS) entry which is preliminary data.</text>
</comment>
<dbReference type="EMBL" id="BTRK01000001">
    <property type="protein sequence ID" value="GMR33601.1"/>
    <property type="molecule type" value="Genomic_DNA"/>
</dbReference>
<protein>
    <recommendedName>
        <fullName evidence="9">FUN14 domain-containing protein</fullName>
    </recommendedName>
</protein>
<evidence type="ECO:0000256" key="5">
    <source>
        <dbReference type="ARBA" id="ARBA00023136"/>
    </source>
</evidence>
<evidence type="ECO:0000313" key="8">
    <source>
        <dbReference type="Proteomes" id="UP001328107"/>
    </source>
</evidence>